<dbReference type="EMBL" id="MVGC01000414">
    <property type="protein sequence ID" value="RJE19365.1"/>
    <property type="molecule type" value="Genomic_DNA"/>
</dbReference>
<organism evidence="3 4">
    <name type="scientific">Aspergillus sclerotialis</name>
    <dbReference type="NCBI Taxonomy" id="2070753"/>
    <lineage>
        <taxon>Eukaryota</taxon>
        <taxon>Fungi</taxon>
        <taxon>Dikarya</taxon>
        <taxon>Ascomycota</taxon>
        <taxon>Pezizomycotina</taxon>
        <taxon>Eurotiomycetes</taxon>
        <taxon>Eurotiomycetidae</taxon>
        <taxon>Eurotiales</taxon>
        <taxon>Aspergillaceae</taxon>
        <taxon>Aspergillus</taxon>
        <taxon>Aspergillus subgen. Polypaecilum</taxon>
    </lineage>
</organism>
<dbReference type="SMART" id="SM00939">
    <property type="entry name" value="PepX_C"/>
    <property type="match status" value="1"/>
</dbReference>
<keyword evidence="1" id="KW-0378">Hydrolase</keyword>
<gene>
    <name evidence="3" type="ORF">PHISCL_08299</name>
</gene>
<name>A0A3A2ZNB5_9EURO</name>
<dbReference type="AlphaFoldDB" id="A0A3A2ZNB5"/>
<sequence length="743" mass="84283">MPNQYRDIQTVDSTNFSYVFEQNVSVPLGNGGIIRCNVYKPKTASATSKFPALITYGPYGKDVPYRDFNPKSFAEVASAHQTEHSAWETPTPKYWTDHGYVVVRADEIGIGQSPGLLHVNSAASIDAFADLIEWVAEQPWSSGKVGLLGVSYYAATQWQVAARQPRGLAAIVPWEGFSDPYRESLRHGGILSNRFFSAWYARQVAPNQYGLPGRAARNWGPDTIEGDLSAEELDANRYKAAWHEQRYRDDKELAPLNFNLEDVTVPLLSVANLGGISLHLRGNVMGYLWAGSEFKYLRFIVGRHDLPFYYPEEVEVQRSFLDAWLKGDDRDGWTRKGALPAIDLVLRKGNVGYNNPAAEKSFPRRKESEWPLARTEYTPIFLTPDCGLQFDRPLQQLTRKLSYRALGRSELPDLIRFTSTPFEKETEITGHIVAHLNVSVSRDRWGSTPSDLDLFLSIRHISPSGDEISYTGSAGDPVPVTKGWLRVSLRKTNPQHPHHRSWLPHRDFYSSDVLTVIPNEIYPVDVELWPTNVVVEAGGKLVLEVSSGDTAGSGIWGHDDPTDRPETVFREAEDSPKLRKFCPNDEWNLGGLVDKTRLTDESRPQVFWLRSNGRRKYVAKVFPDYTPDQAGEQLRRLRVSESQIRSQIDNAVQEFDRFLREARAYSHIERFCPSQERIYFPQFHGALADLERSRFSSGYAHQRALVLEAVKPDLRSRRILASAISAIPDSFQHNVPLSWFERE</sequence>
<feature type="domain" description="Xaa-Pro dipeptidyl-peptidase C-terminal" evidence="2">
    <location>
        <begin position="318"/>
        <end position="579"/>
    </location>
</feature>
<dbReference type="SUPFAM" id="SSF53474">
    <property type="entry name" value="alpha/beta-Hydrolases"/>
    <property type="match status" value="1"/>
</dbReference>
<dbReference type="Proteomes" id="UP000266188">
    <property type="component" value="Unassembled WGS sequence"/>
</dbReference>
<dbReference type="Gene3D" id="1.10.3020.20">
    <property type="match status" value="1"/>
</dbReference>
<dbReference type="PANTHER" id="PTHR43056:SF10">
    <property type="entry name" value="COCE_NOND FAMILY, PUTATIVE (AFU_ORTHOLOGUE AFUA_7G00600)-RELATED"/>
    <property type="match status" value="1"/>
</dbReference>
<dbReference type="STRING" id="2070753.A0A3A2ZNB5"/>
<reference evidence="4" key="1">
    <citation type="submission" date="2017-02" db="EMBL/GenBank/DDBJ databases">
        <authorList>
            <person name="Tafer H."/>
            <person name="Lopandic K."/>
        </authorList>
    </citation>
    <scope>NUCLEOTIDE SEQUENCE [LARGE SCALE GENOMIC DNA]</scope>
    <source>
        <strain evidence="4">CBS 366.77</strain>
    </source>
</reference>
<keyword evidence="4" id="KW-1185">Reference proteome</keyword>
<accession>A0A3A2ZNB5</accession>
<dbReference type="Gene3D" id="2.60.120.260">
    <property type="entry name" value="Galactose-binding domain-like"/>
    <property type="match status" value="1"/>
</dbReference>
<dbReference type="OrthoDB" id="416441at2759"/>
<dbReference type="PANTHER" id="PTHR43056">
    <property type="entry name" value="PEPTIDASE S9 PROLYL OLIGOPEPTIDASE"/>
    <property type="match status" value="1"/>
</dbReference>
<dbReference type="InterPro" id="IPR013736">
    <property type="entry name" value="Xaa-Pro_dipept_C"/>
</dbReference>
<dbReference type="GO" id="GO:0008239">
    <property type="term" value="F:dipeptidyl-peptidase activity"/>
    <property type="evidence" value="ECO:0007669"/>
    <property type="project" value="InterPro"/>
</dbReference>
<evidence type="ECO:0000313" key="3">
    <source>
        <dbReference type="EMBL" id="RJE19365.1"/>
    </source>
</evidence>
<dbReference type="InterPro" id="IPR029058">
    <property type="entry name" value="AB_hydrolase_fold"/>
</dbReference>
<proteinExistence type="predicted"/>
<dbReference type="Gene3D" id="3.40.50.1820">
    <property type="entry name" value="alpha/beta hydrolase"/>
    <property type="match status" value="1"/>
</dbReference>
<dbReference type="InterPro" id="IPR050585">
    <property type="entry name" value="Xaa-Pro_dipeptidyl-ppase/CocE"/>
</dbReference>
<dbReference type="Pfam" id="PF08530">
    <property type="entry name" value="PepX_C"/>
    <property type="match status" value="1"/>
</dbReference>
<dbReference type="InterPro" id="IPR008979">
    <property type="entry name" value="Galactose-bd-like_sf"/>
</dbReference>
<evidence type="ECO:0000313" key="4">
    <source>
        <dbReference type="Proteomes" id="UP000266188"/>
    </source>
</evidence>
<evidence type="ECO:0000256" key="1">
    <source>
        <dbReference type="ARBA" id="ARBA00022801"/>
    </source>
</evidence>
<dbReference type="InterPro" id="IPR005674">
    <property type="entry name" value="CocE/Ser_esterase"/>
</dbReference>
<evidence type="ECO:0000259" key="2">
    <source>
        <dbReference type="SMART" id="SM00939"/>
    </source>
</evidence>
<dbReference type="Pfam" id="PF02129">
    <property type="entry name" value="Peptidase_S15"/>
    <property type="match status" value="1"/>
</dbReference>
<protein>
    <submittedName>
        <fullName evidence="3">X-Pro dipeptidyl-peptidase</fullName>
    </submittedName>
</protein>
<comment type="caution">
    <text evidence="3">The sequence shown here is derived from an EMBL/GenBank/DDBJ whole genome shotgun (WGS) entry which is preliminary data.</text>
</comment>
<dbReference type="SUPFAM" id="SSF49785">
    <property type="entry name" value="Galactose-binding domain-like"/>
    <property type="match status" value="1"/>
</dbReference>
<dbReference type="InterPro" id="IPR000383">
    <property type="entry name" value="Xaa-Pro-like_dom"/>
</dbReference>
<dbReference type="NCBIfam" id="TIGR00976">
    <property type="entry name" value="CocE_NonD"/>
    <property type="match status" value="1"/>
</dbReference>